<sequence length="185" mass="20810">MNDNKALLVMDMQNGIISSLSDTKDLIDKTNEAITTARQMELPIIFVRVAFSKNFMEISSNNKMFSRIKESGQPMTVKDKSTQIIDELHMDDDDLLVTKQRISAFTGSNLEVLLRSLQIDHLVLTGIATSGVVLSTGVEAFDKDFKLTFLQDAMADRSSETHEFLTNQILTRYGDVLTVADWQKQ</sequence>
<accession>A0AAW7YRY9</accession>
<reference evidence="4" key="1">
    <citation type="submission" date="2023-07" db="EMBL/GenBank/DDBJ databases">
        <title>Genome content predicts the carbon catabolic preferences of heterotrophic bacteria.</title>
        <authorList>
            <person name="Gralka M."/>
        </authorList>
    </citation>
    <scope>NUCLEOTIDE SEQUENCE</scope>
    <source>
        <strain evidence="4">E2R20</strain>
    </source>
</reference>
<dbReference type="Pfam" id="PF00857">
    <property type="entry name" value="Isochorismatase"/>
    <property type="match status" value="1"/>
</dbReference>
<name>A0AAW7YRY9_9STAP</name>
<evidence type="ECO:0000256" key="1">
    <source>
        <dbReference type="ARBA" id="ARBA00006336"/>
    </source>
</evidence>
<dbReference type="InterPro" id="IPR016291">
    <property type="entry name" value="Isochorismatase"/>
</dbReference>
<feature type="domain" description="Isochorismatase-like" evidence="3">
    <location>
        <begin position="6"/>
        <end position="181"/>
    </location>
</feature>
<comment type="similarity">
    <text evidence="1">Belongs to the isochorismatase family.</text>
</comment>
<dbReference type="Proteomes" id="UP001170310">
    <property type="component" value="Unassembled WGS sequence"/>
</dbReference>
<dbReference type="AlphaFoldDB" id="A0AAW7YRY9"/>
<evidence type="ECO:0000313" key="5">
    <source>
        <dbReference type="Proteomes" id="UP001170310"/>
    </source>
</evidence>
<dbReference type="EMBL" id="JAUOQO010000002">
    <property type="protein sequence ID" value="MDO6572927.1"/>
    <property type="molecule type" value="Genomic_DNA"/>
</dbReference>
<dbReference type="InterPro" id="IPR000868">
    <property type="entry name" value="Isochorismatase-like_dom"/>
</dbReference>
<dbReference type="PANTHER" id="PTHR43540">
    <property type="entry name" value="PEROXYUREIDOACRYLATE/UREIDOACRYLATE AMIDOHYDROLASE-RELATED"/>
    <property type="match status" value="1"/>
</dbReference>
<keyword evidence="5" id="KW-1185">Reference proteome</keyword>
<evidence type="ECO:0000256" key="2">
    <source>
        <dbReference type="ARBA" id="ARBA00022801"/>
    </source>
</evidence>
<dbReference type="InterPro" id="IPR050272">
    <property type="entry name" value="Isochorismatase-like_hydrls"/>
</dbReference>
<dbReference type="PRINTS" id="PR01398">
    <property type="entry name" value="ISCHRISMTASE"/>
</dbReference>
<comment type="caution">
    <text evidence="4">The sequence shown here is derived from an EMBL/GenBank/DDBJ whole genome shotgun (WGS) entry which is preliminary data.</text>
</comment>
<dbReference type="EC" id="3.-.-.-" evidence="4"/>
<dbReference type="PANTHER" id="PTHR43540:SF7">
    <property type="entry name" value="ISOCHORISMATASE FAMILY PROTEIN YECD"/>
    <property type="match status" value="1"/>
</dbReference>
<dbReference type="GO" id="GO:0008908">
    <property type="term" value="F:isochorismatase activity"/>
    <property type="evidence" value="ECO:0007669"/>
    <property type="project" value="InterPro"/>
</dbReference>
<organism evidence="4 5">
    <name type="scientific">Staphylococcus pasteuri_A</name>
    <dbReference type="NCBI Taxonomy" id="3062664"/>
    <lineage>
        <taxon>Bacteria</taxon>
        <taxon>Bacillati</taxon>
        <taxon>Bacillota</taxon>
        <taxon>Bacilli</taxon>
        <taxon>Bacillales</taxon>
        <taxon>Staphylococcaceae</taxon>
        <taxon>Staphylococcus</taxon>
    </lineage>
</organism>
<dbReference type="InterPro" id="IPR036380">
    <property type="entry name" value="Isochorismatase-like_sf"/>
</dbReference>
<evidence type="ECO:0000259" key="3">
    <source>
        <dbReference type="Pfam" id="PF00857"/>
    </source>
</evidence>
<gene>
    <name evidence="4" type="ORF">Q4528_02030</name>
</gene>
<dbReference type="SUPFAM" id="SSF52499">
    <property type="entry name" value="Isochorismatase-like hydrolases"/>
    <property type="match status" value="1"/>
</dbReference>
<dbReference type="Gene3D" id="3.40.50.850">
    <property type="entry name" value="Isochorismatase-like"/>
    <property type="match status" value="1"/>
</dbReference>
<keyword evidence="2 4" id="KW-0378">Hydrolase</keyword>
<evidence type="ECO:0000313" key="4">
    <source>
        <dbReference type="EMBL" id="MDO6572927.1"/>
    </source>
</evidence>
<protein>
    <submittedName>
        <fullName evidence="4">Isochorismatase family cysteine hydrolase</fullName>
        <ecNumber evidence="4">3.-.-.-</ecNumber>
    </submittedName>
</protein>
<proteinExistence type="inferred from homology"/>
<dbReference type="CDD" id="cd00431">
    <property type="entry name" value="cysteine_hydrolases"/>
    <property type="match status" value="1"/>
</dbReference>